<dbReference type="InterPro" id="IPR000086">
    <property type="entry name" value="NUDIX_hydrolase_dom"/>
</dbReference>
<name>A0ABY5HFM2_9GAMM</name>
<dbReference type="InterPro" id="IPR045121">
    <property type="entry name" value="CoAse"/>
</dbReference>
<gene>
    <name evidence="8" type="ORF">KDW95_13860</name>
</gene>
<feature type="domain" description="Nudix hydrolase" evidence="7">
    <location>
        <begin position="19"/>
        <end position="153"/>
    </location>
</feature>
<evidence type="ECO:0000256" key="2">
    <source>
        <dbReference type="ARBA" id="ARBA00001946"/>
    </source>
</evidence>
<keyword evidence="4" id="KW-0378">Hydrolase</keyword>
<comment type="cofactor">
    <cofactor evidence="2">
        <name>Mg(2+)</name>
        <dbReference type="ChEBI" id="CHEBI:18420"/>
    </cofactor>
</comment>
<sequence length="198" mass="22407">MLELLRRRLADYRPRRLLSERPNASVLIALTDSAEPEVILTRRASHLSTHRGEVAFPGGKQDDTDPDLLYTALREAQEEVGLEPALVDVLGPLGQVMSKHQLQVTPWVGIVPQDVVLTPSPAELESLFRVPLSFFMEDRRQRTDIVRFRGMTHYVPAYEYQGYVIWGLTAYMLVELLNVGFDAGIPMKPRPEHEPGGY</sequence>
<dbReference type="InterPro" id="IPR015797">
    <property type="entry name" value="NUDIX_hydrolase-like_dom_sf"/>
</dbReference>
<dbReference type="EMBL" id="CP073347">
    <property type="protein sequence ID" value="UTW10383.1"/>
    <property type="molecule type" value="Genomic_DNA"/>
</dbReference>
<evidence type="ECO:0000259" key="7">
    <source>
        <dbReference type="PROSITE" id="PS51462"/>
    </source>
</evidence>
<accession>A0ABY5HFM2</accession>
<evidence type="ECO:0000256" key="4">
    <source>
        <dbReference type="ARBA" id="ARBA00022801"/>
    </source>
</evidence>
<evidence type="ECO:0000256" key="6">
    <source>
        <dbReference type="ARBA" id="ARBA00023211"/>
    </source>
</evidence>
<evidence type="ECO:0000313" key="8">
    <source>
        <dbReference type="EMBL" id="UTW10383.1"/>
    </source>
</evidence>
<organism evidence="8 9">
    <name type="scientific">Marinobacterium rhizophilum</name>
    <dbReference type="NCBI Taxonomy" id="420402"/>
    <lineage>
        <taxon>Bacteria</taxon>
        <taxon>Pseudomonadati</taxon>
        <taxon>Pseudomonadota</taxon>
        <taxon>Gammaproteobacteria</taxon>
        <taxon>Oceanospirillales</taxon>
        <taxon>Oceanospirillaceae</taxon>
        <taxon>Marinobacterium</taxon>
    </lineage>
</organism>
<keyword evidence="5" id="KW-0460">Magnesium</keyword>
<dbReference type="CDD" id="cd03426">
    <property type="entry name" value="NUDIX_CoAse_Nudt7"/>
    <property type="match status" value="1"/>
</dbReference>
<dbReference type="Proteomes" id="UP001058461">
    <property type="component" value="Chromosome"/>
</dbReference>
<evidence type="ECO:0000256" key="3">
    <source>
        <dbReference type="ARBA" id="ARBA00022723"/>
    </source>
</evidence>
<evidence type="ECO:0000313" key="9">
    <source>
        <dbReference type="Proteomes" id="UP001058461"/>
    </source>
</evidence>
<dbReference type="PROSITE" id="PS51462">
    <property type="entry name" value="NUDIX"/>
    <property type="match status" value="1"/>
</dbReference>
<dbReference type="Gene3D" id="3.90.79.10">
    <property type="entry name" value="Nucleoside Triphosphate Pyrophosphohydrolase"/>
    <property type="match status" value="1"/>
</dbReference>
<comment type="cofactor">
    <cofactor evidence="1">
        <name>Mn(2+)</name>
        <dbReference type="ChEBI" id="CHEBI:29035"/>
    </cofactor>
</comment>
<proteinExistence type="predicted"/>
<dbReference type="PANTHER" id="PTHR12992:SF11">
    <property type="entry name" value="MITOCHONDRIAL COENZYME A DIPHOSPHATASE NUDT8"/>
    <property type="match status" value="1"/>
</dbReference>
<keyword evidence="6" id="KW-0464">Manganese</keyword>
<evidence type="ECO:0000256" key="5">
    <source>
        <dbReference type="ARBA" id="ARBA00022842"/>
    </source>
</evidence>
<keyword evidence="9" id="KW-1185">Reference proteome</keyword>
<protein>
    <submittedName>
        <fullName evidence="8">CoA pyrophosphatase</fullName>
    </submittedName>
</protein>
<dbReference type="PANTHER" id="PTHR12992">
    <property type="entry name" value="NUDIX HYDROLASE"/>
    <property type="match status" value="1"/>
</dbReference>
<keyword evidence="3" id="KW-0479">Metal-binding</keyword>
<dbReference type="RefSeq" id="WP_255852422.1">
    <property type="nucleotide sequence ID" value="NZ_CP073347.1"/>
</dbReference>
<dbReference type="SUPFAM" id="SSF55811">
    <property type="entry name" value="Nudix"/>
    <property type="match status" value="1"/>
</dbReference>
<reference evidence="8" key="1">
    <citation type="submission" date="2021-04" db="EMBL/GenBank/DDBJ databases">
        <title>Oceanospirillales bacteria with DddD are important DMSP degraders in coastal seawater.</title>
        <authorList>
            <person name="Liu J."/>
        </authorList>
    </citation>
    <scope>NUCLEOTIDE SEQUENCE</scope>
    <source>
        <strain evidence="8">D13-1</strain>
    </source>
</reference>
<dbReference type="NCBIfam" id="NF007980">
    <property type="entry name" value="PRK10707.1"/>
    <property type="match status" value="1"/>
</dbReference>
<dbReference type="Pfam" id="PF00293">
    <property type="entry name" value="NUDIX"/>
    <property type="match status" value="1"/>
</dbReference>
<evidence type="ECO:0000256" key="1">
    <source>
        <dbReference type="ARBA" id="ARBA00001936"/>
    </source>
</evidence>